<protein>
    <recommendedName>
        <fullName evidence="14">Cytochrome P450</fullName>
    </recommendedName>
</protein>
<evidence type="ECO:0000256" key="1">
    <source>
        <dbReference type="ARBA" id="ARBA00001971"/>
    </source>
</evidence>
<dbReference type="GO" id="GO:0005506">
    <property type="term" value="F:iron ion binding"/>
    <property type="evidence" value="ECO:0007669"/>
    <property type="project" value="InterPro"/>
</dbReference>
<dbReference type="PANTHER" id="PTHR24291">
    <property type="entry name" value="CYTOCHROME P450 FAMILY 4"/>
    <property type="match status" value="1"/>
</dbReference>
<proteinExistence type="inferred from homology"/>
<evidence type="ECO:0000256" key="10">
    <source>
        <dbReference type="ARBA" id="ARBA00023004"/>
    </source>
</evidence>
<dbReference type="EMBL" id="CAJVCH010223355">
    <property type="protein sequence ID" value="CAG7732012.1"/>
    <property type="molecule type" value="Genomic_DNA"/>
</dbReference>
<dbReference type="InterPro" id="IPR001128">
    <property type="entry name" value="Cyt_P450"/>
</dbReference>
<dbReference type="GO" id="GO:0020037">
    <property type="term" value="F:heme binding"/>
    <property type="evidence" value="ECO:0007669"/>
    <property type="project" value="InterPro"/>
</dbReference>
<dbReference type="GO" id="GO:0016705">
    <property type="term" value="F:oxidoreductase activity, acting on paired donors, with incorporation or reduction of molecular oxygen"/>
    <property type="evidence" value="ECO:0007669"/>
    <property type="project" value="InterPro"/>
</dbReference>
<accession>A0A8J2K4E8</accession>
<comment type="cofactor">
    <cofactor evidence="1">
        <name>heme</name>
        <dbReference type="ChEBI" id="CHEBI:30413"/>
    </cofactor>
</comment>
<keyword evidence="8" id="KW-0492">Microsome</keyword>
<keyword evidence="10" id="KW-0408">Iron</keyword>
<comment type="caution">
    <text evidence="12">The sequence shown here is derived from an EMBL/GenBank/DDBJ whole genome shotgun (WGS) entry which is preliminary data.</text>
</comment>
<evidence type="ECO:0000313" key="12">
    <source>
        <dbReference type="EMBL" id="CAG7732012.1"/>
    </source>
</evidence>
<evidence type="ECO:0000256" key="6">
    <source>
        <dbReference type="ARBA" id="ARBA00022723"/>
    </source>
</evidence>
<keyword evidence="13" id="KW-1185">Reference proteome</keyword>
<comment type="similarity">
    <text evidence="4">Belongs to the cytochrome P450 family.</text>
</comment>
<dbReference type="Proteomes" id="UP000708208">
    <property type="component" value="Unassembled WGS sequence"/>
</dbReference>
<name>A0A8J2K4E8_9HEXA</name>
<keyword evidence="9" id="KW-0560">Oxidoreductase</keyword>
<organism evidence="12 13">
    <name type="scientific">Allacma fusca</name>
    <dbReference type="NCBI Taxonomy" id="39272"/>
    <lineage>
        <taxon>Eukaryota</taxon>
        <taxon>Metazoa</taxon>
        <taxon>Ecdysozoa</taxon>
        <taxon>Arthropoda</taxon>
        <taxon>Hexapoda</taxon>
        <taxon>Collembola</taxon>
        <taxon>Symphypleona</taxon>
        <taxon>Sminthuridae</taxon>
        <taxon>Allacma</taxon>
    </lineage>
</organism>
<keyword evidence="6" id="KW-0479">Metal-binding</keyword>
<dbReference type="OrthoDB" id="1470350at2759"/>
<evidence type="ECO:0000256" key="5">
    <source>
        <dbReference type="ARBA" id="ARBA00022617"/>
    </source>
</evidence>
<dbReference type="AlphaFoldDB" id="A0A8J2K4E8"/>
<dbReference type="GO" id="GO:0004497">
    <property type="term" value="F:monooxygenase activity"/>
    <property type="evidence" value="ECO:0007669"/>
    <property type="project" value="InterPro"/>
</dbReference>
<keyword evidence="11" id="KW-0472">Membrane</keyword>
<keyword evidence="7" id="KW-0256">Endoplasmic reticulum</keyword>
<dbReference type="PANTHER" id="PTHR24291:SF189">
    <property type="entry name" value="CYTOCHROME P450 4C3-RELATED"/>
    <property type="match status" value="1"/>
</dbReference>
<evidence type="ECO:0000313" key="13">
    <source>
        <dbReference type="Proteomes" id="UP000708208"/>
    </source>
</evidence>
<evidence type="ECO:0000256" key="7">
    <source>
        <dbReference type="ARBA" id="ARBA00022824"/>
    </source>
</evidence>
<comment type="subcellular location">
    <subcellularLocation>
        <location evidence="3">Endoplasmic reticulum membrane</location>
    </subcellularLocation>
    <subcellularLocation>
        <location evidence="2">Microsome membrane</location>
    </subcellularLocation>
</comment>
<dbReference type="Pfam" id="PF00067">
    <property type="entry name" value="p450"/>
    <property type="match status" value="1"/>
</dbReference>
<keyword evidence="5" id="KW-0349">Heme</keyword>
<evidence type="ECO:0000256" key="8">
    <source>
        <dbReference type="ARBA" id="ARBA00022848"/>
    </source>
</evidence>
<evidence type="ECO:0000256" key="3">
    <source>
        <dbReference type="ARBA" id="ARBA00004586"/>
    </source>
</evidence>
<dbReference type="GO" id="GO:0005789">
    <property type="term" value="C:endoplasmic reticulum membrane"/>
    <property type="evidence" value="ECO:0007669"/>
    <property type="project" value="UniProtKB-SubCell"/>
</dbReference>
<evidence type="ECO:0000256" key="9">
    <source>
        <dbReference type="ARBA" id="ARBA00023002"/>
    </source>
</evidence>
<reference evidence="12" key="1">
    <citation type="submission" date="2021-06" db="EMBL/GenBank/DDBJ databases">
        <authorList>
            <person name="Hodson N. C."/>
            <person name="Mongue J. A."/>
            <person name="Jaron S. K."/>
        </authorList>
    </citation>
    <scope>NUCLEOTIDE SEQUENCE</scope>
</reference>
<evidence type="ECO:0000256" key="2">
    <source>
        <dbReference type="ARBA" id="ARBA00004524"/>
    </source>
</evidence>
<evidence type="ECO:0000256" key="4">
    <source>
        <dbReference type="ARBA" id="ARBA00010617"/>
    </source>
</evidence>
<gene>
    <name evidence="12" type="ORF">AFUS01_LOCUS20557</name>
</gene>
<sequence length="152" mass="17669">MNLDRLNGDESPEKEKQKALDLLIREQERGQFGITDKYIRDEINAFTFAGHDTIASALTFTVFLLAANPDEQEKLHLELDEVFGNDRDRNVDTSDLSRLKYLECCFKESLRLYPSAPFLMRKIDKDFQLDEEITLPTGLQQDREIAWDNKLP</sequence>
<dbReference type="InterPro" id="IPR050196">
    <property type="entry name" value="Cytochrome_P450_Monoox"/>
</dbReference>
<evidence type="ECO:0000256" key="11">
    <source>
        <dbReference type="ARBA" id="ARBA00023136"/>
    </source>
</evidence>
<evidence type="ECO:0008006" key="14">
    <source>
        <dbReference type="Google" id="ProtNLM"/>
    </source>
</evidence>